<dbReference type="InterPro" id="IPR006631">
    <property type="entry name" value="DM4_12"/>
</dbReference>
<dbReference type="AlphaFoldDB" id="A0AAV8WGR3"/>
<evidence type="ECO:0000256" key="1">
    <source>
        <dbReference type="SAM" id="SignalP"/>
    </source>
</evidence>
<gene>
    <name evidence="2" type="ORF">NQ315_009249</name>
</gene>
<keyword evidence="1" id="KW-0732">Signal</keyword>
<dbReference type="SMART" id="SM00718">
    <property type="entry name" value="DM4_12"/>
    <property type="match status" value="1"/>
</dbReference>
<proteinExistence type="predicted"/>
<sequence length="172" mass="19338">MTSYKHWIIIFAVILVCERIKADGVEVYNSIFHFPRGNPYVGMFVAIAIPLNNRGLADVFFSMNFEASYGLPQNQTRFVFPPIIADAVTRKFVYNMFETKIQSYGVPGKPCLLRAICEAAEFTTQSTGVLGDLLHILLTPSSSTNDDPMTDYGAAEEYGRSKKHCKKIQKRV</sequence>
<feature type="signal peptide" evidence="1">
    <location>
        <begin position="1"/>
        <end position="22"/>
    </location>
</feature>
<keyword evidence="3" id="KW-1185">Reference proteome</keyword>
<evidence type="ECO:0000313" key="3">
    <source>
        <dbReference type="Proteomes" id="UP001159042"/>
    </source>
</evidence>
<dbReference type="PANTHER" id="PTHR21398:SF22">
    <property type="entry name" value="IP12060P-RELATED"/>
    <property type="match status" value="1"/>
</dbReference>
<organism evidence="2 3">
    <name type="scientific">Exocentrus adspersus</name>
    <dbReference type="NCBI Taxonomy" id="1586481"/>
    <lineage>
        <taxon>Eukaryota</taxon>
        <taxon>Metazoa</taxon>
        <taxon>Ecdysozoa</taxon>
        <taxon>Arthropoda</taxon>
        <taxon>Hexapoda</taxon>
        <taxon>Insecta</taxon>
        <taxon>Pterygota</taxon>
        <taxon>Neoptera</taxon>
        <taxon>Endopterygota</taxon>
        <taxon>Coleoptera</taxon>
        <taxon>Polyphaga</taxon>
        <taxon>Cucujiformia</taxon>
        <taxon>Chrysomeloidea</taxon>
        <taxon>Cerambycidae</taxon>
        <taxon>Lamiinae</taxon>
        <taxon>Acanthocinini</taxon>
        <taxon>Exocentrus</taxon>
    </lineage>
</organism>
<comment type="caution">
    <text evidence="2">The sequence shown here is derived from an EMBL/GenBank/DDBJ whole genome shotgun (WGS) entry which is preliminary data.</text>
</comment>
<protein>
    <submittedName>
        <fullName evidence="2">Uncharacterized protein</fullName>
    </submittedName>
</protein>
<dbReference type="EMBL" id="JANEYG010000001">
    <property type="protein sequence ID" value="KAJ8925417.1"/>
    <property type="molecule type" value="Genomic_DNA"/>
</dbReference>
<dbReference type="Proteomes" id="UP001159042">
    <property type="component" value="Unassembled WGS sequence"/>
</dbReference>
<evidence type="ECO:0000313" key="2">
    <source>
        <dbReference type="EMBL" id="KAJ8925417.1"/>
    </source>
</evidence>
<accession>A0AAV8WGR3</accession>
<name>A0AAV8WGR3_9CUCU</name>
<reference evidence="2 3" key="1">
    <citation type="journal article" date="2023" name="Insect Mol. Biol.">
        <title>Genome sequencing provides insights into the evolution of gene families encoding plant cell wall-degrading enzymes in longhorned beetles.</title>
        <authorList>
            <person name="Shin N.R."/>
            <person name="Okamura Y."/>
            <person name="Kirsch R."/>
            <person name="Pauchet Y."/>
        </authorList>
    </citation>
    <scope>NUCLEOTIDE SEQUENCE [LARGE SCALE GENOMIC DNA]</scope>
    <source>
        <strain evidence="2">EAD_L_NR</strain>
    </source>
</reference>
<dbReference type="PANTHER" id="PTHR21398">
    <property type="entry name" value="AGAP007094-PA"/>
    <property type="match status" value="1"/>
</dbReference>
<dbReference type="Pfam" id="PF07841">
    <property type="entry name" value="DM4_12"/>
    <property type="match status" value="1"/>
</dbReference>
<feature type="chain" id="PRO_5043944975" evidence="1">
    <location>
        <begin position="23"/>
        <end position="172"/>
    </location>
</feature>